<dbReference type="AlphaFoldDB" id="A0A975SPS1"/>
<protein>
    <submittedName>
        <fullName evidence="3">Metallophosphoesterase</fullName>
    </submittedName>
</protein>
<dbReference type="EMBL" id="CP064782">
    <property type="protein sequence ID" value="QWT50308.1"/>
    <property type="molecule type" value="Genomic_DNA"/>
</dbReference>
<dbReference type="InterPro" id="IPR004843">
    <property type="entry name" value="Calcineurin-like_PHP"/>
</dbReference>
<evidence type="ECO:0000313" key="4">
    <source>
        <dbReference type="Proteomes" id="UP000683428"/>
    </source>
</evidence>
<organism evidence="3 4">
    <name type="scientific">Azospira inquinata</name>
    <dbReference type="NCBI Taxonomy" id="2785627"/>
    <lineage>
        <taxon>Bacteria</taxon>
        <taxon>Pseudomonadati</taxon>
        <taxon>Pseudomonadota</taxon>
        <taxon>Betaproteobacteria</taxon>
        <taxon>Rhodocyclales</taxon>
        <taxon>Rhodocyclaceae</taxon>
        <taxon>Azospira</taxon>
    </lineage>
</organism>
<keyword evidence="4" id="KW-1185">Reference proteome</keyword>
<evidence type="ECO:0000259" key="2">
    <source>
        <dbReference type="Pfam" id="PF00149"/>
    </source>
</evidence>
<dbReference type="RefSeq" id="WP_216130631.1">
    <property type="nucleotide sequence ID" value="NZ_CP064782.1"/>
</dbReference>
<dbReference type="Proteomes" id="UP000683428">
    <property type="component" value="Chromosome"/>
</dbReference>
<accession>A0A975SPS1</accession>
<proteinExistence type="predicted"/>
<reference evidence="3" key="1">
    <citation type="submission" date="2020-11" db="EMBL/GenBank/DDBJ databases">
        <title>Azospira inquinata sp. nov.</title>
        <authorList>
            <person name="Moe W.M."/>
            <person name="Mikes M.C."/>
        </authorList>
    </citation>
    <scope>NUCLEOTIDE SEQUENCE</scope>
    <source>
        <strain evidence="3">Azo-3</strain>
    </source>
</reference>
<dbReference type="PANTHER" id="PTHR37844">
    <property type="entry name" value="SER/THR PROTEIN PHOSPHATASE SUPERFAMILY (AFU_ORTHOLOGUE AFUA_1G14840)"/>
    <property type="match status" value="1"/>
</dbReference>
<feature type="region of interest" description="Disordered" evidence="1">
    <location>
        <begin position="235"/>
        <end position="257"/>
    </location>
</feature>
<gene>
    <name evidence="3" type="ORF">Azoinq_06905</name>
</gene>
<feature type="domain" description="Calcineurin-like phosphoesterase" evidence="2">
    <location>
        <begin position="1"/>
        <end position="219"/>
    </location>
</feature>
<evidence type="ECO:0000256" key="1">
    <source>
        <dbReference type="SAM" id="MobiDB-lite"/>
    </source>
</evidence>
<name>A0A975SPS1_9RHOO</name>
<dbReference type="Pfam" id="PF00149">
    <property type="entry name" value="Metallophos"/>
    <property type="match status" value="1"/>
</dbReference>
<dbReference type="GO" id="GO:0016787">
    <property type="term" value="F:hydrolase activity"/>
    <property type="evidence" value="ECO:0007669"/>
    <property type="project" value="InterPro"/>
</dbReference>
<dbReference type="PANTHER" id="PTHR37844:SF2">
    <property type="entry name" value="SER_THR PROTEIN PHOSPHATASE SUPERFAMILY (AFU_ORTHOLOGUE AFUA_1G14840)"/>
    <property type="match status" value="1"/>
</dbReference>
<sequence length="267" mass="29607">MNLALVSDLHHEWGDWVPSEAARSADVVILAGDVEHGTLGIQWASRSFPGQTVVYVAGNHEFYRNSLNLVEKLQAPEWKAHGVHFLERAVLELPGVRILGATLWSGFSLQGEGEARQAAMATAQERINDYWDIQVRDEGPMLTPADTLAVHETTVTWLDQALAQPFEGKTVVVTHFPPLPQCVHPEMEGTALAPYYATDLSWLMEKYPIDLWCHGHTHSNTDFLGPNGCHILSNHRGYPGQHTGDKEGEKLGSPSKHPFRPDLVVTL</sequence>
<evidence type="ECO:0000313" key="3">
    <source>
        <dbReference type="EMBL" id="QWT50308.1"/>
    </source>
</evidence>
<dbReference type="KEGG" id="aiq:Azoinq_06905"/>